<feature type="compositionally biased region" description="Polar residues" evidence="1">
    <location>
        <begin position="31"/>
        <end position="40"/>
    </location>
</feature>
<feature type="compositionally biased region" description="Polar residues" evidence="1">
    <location>
        <begin position="1"/>
        <end position="23"/>
    </location>
</feature>
<comment type="caution">
    <text evidence="2">The sequence shown here is derived from an EMBL/GenBank/DDBJ whole genome shotgun (WGS) entry which is preliminary data.</text>
</comment>
<accession>A0AAE1PKX9</accession>
<sequence>MTTHAHTYHSPPNTAPHHTTSTHDFLPHQPQPSTSLSTNFQPLTTIPIPPSPTTPHNHSPQPTCSLSPIHSSPHIPTPPPITSSDSSVLPTPQPPPSPDLPLLPVLLTTPINPPDLPDTTRSTPHLTLHPTPLPIPDPHLSTTTPRPDDPLPDHTSLTLIPSSYNGPSTHGCDPTTARHGCFWLLGFPPGPVHTSLDNLDALDFPRVAILMPELNADNHSTWKEPLQDSYLQAIQGPSFRVAGLQNYATSPS</sequence>
<reference evidence="2" key="1">
    <citation type="submission" date="2023-11" db="EMBL/GenBank/DDBJ databases">
        <title>Genome assemblies of two species of porcelain crab, Petrolisthes cinctipes and Petrolisthes manimaculis (Anomura: Porcellanidae).</title>
        <authorList>
            <person name="Angst P."/>
        </authorList>
    </citation>
    <scope>NUCLEOTIDE SEQUENCE</scope>
    <source>
        <strain evidence="2">PB745_02</strain>
        <tissue evidence="2">Gill</tissue>
    </source>
</reference>
<protein>
    <submittedName>
        <fullName evidence="2">Uncharacterized protein</fullName>
    </submittedName>
</protein>
<organism evidence="2 3">
    <name type="scientific">Petrolisthes manimaculis</name>
    <dbReference type="NCBI Taxonomy" id="1843537"/>
    <lineage>
        <taxon>Eukaryota</taxon>
        <taxon>Metazoa</taxon>
        <taxon>Ecdysozoa</taxon>
        <taxon>Arthropoda</taxon>
        <taxon>Crustacea</taxon>
        <taxon>Multicrustacea</taxon>
        <taxon>Malacostraca</taxon>
        <taxon>Eumalacostraca</taxon>
        <taxon>Eucarida</taxon>
        <taxon>Decapoda</taxon>
        <taxon>Pleocyemata</taxon>
        <taxon>Anomura</taxon>
        <taxon>Galatheoidea</taxon>
        <taxon>Porcellanidae</taxon>
        <taxon>Petrolisthes</taxon>
    </lineage>
</organism>
<dbReference type="Proteomes" id="UP001292094">
    <property type="component" value="Unassembled WGS sequence"/>
</dbReference>
<feature type="region of interest" description="Disordered" evidence="1">
    <location>
        <begin position="1"/>
        <end position="149"/>
    </location>
</feature>
<evidence type="ECO:0000313" key="2">
    <source>
        <dbReference type="EMBL" id="KAK4310239.1"/>
    </source>
</evidence>
<keyword evidence="3" id="KW-1185">Reference proteome</keyword>
<dbReference type="AlphaFoldDB" id="A0AAE1PKX9"/>
<dbReference type="EMBL" id="JAWZYT010001657">
    <property type="protein sequence ID" value="KAK4310239.1"/>
    <property type="molecule type" value="Genomic_DNA"/>
</dbReference>
<feature type="compositionally biased region" description="Low complexity" evidence="1">
    <location>
        <begin position="54"/>
        <end position="74"/>
    </location>
</feature>
<evidence type="ECO:0000256" key="1">
    <source>
        <dbReference type="SAM" id="MobiDB-lite"/>
    </source>
</evidence>
<name>A0AAE1PKX9_9EUCA</name>
<feature type="compositionally biased region" description="Pro residues" evidence="1">
    <location>
        <begin position="91"/>
        <end position="101"/>
    </location>
</feature>
<evidence type="ECO:0000313" key="3">
    <source>
        <dbReference type="Proteomes" id="UP001292094"/>
    </source>
</evidence>
<proteinExistence type="predicted"/>
<gene>
    <name evidence="2" type="ORF">Pmani_018176</name>
</gene>